<organism evidence="2 3">
    <name type="scientific">Seminavis robusta</name>
    <dbReference type="NCBI Taxonomy" id="568900"/>
    <lineage>
        <taxon>Eukaryota</taxon>
        <taxon>Sar</taxon>
        <taxon>Stramenopiles</taxon>
        <taxon>Ochrophyta</taxon>
        <taxon>Bacillariophyta</taxon>
        <taxon>Bacillariophyceae</taxon>
        <taxon>Bacillariophycidae</taxon>
        <taxon>Naviculales</taxon>
        <taxon>Naviculaceae</taxon>
        <taxon>Seminavis</taxon>
    </lineage>
</organism>
<feature type="compositionally biased region" description="Polar residues" evidence="1">
    <location>
        <begin position="19"/>
        <end position="33"/>
    </location>
</feature>
<feature type="region of interest" description="Disordered" evidence="1">
    <location>
        <begin position="15"/>
        <end position="44"/>
    </location>
</feature>
<evidence type="ECO:0000256" key="1">
    <source>
        <dbReference type="SAM" id="MobiDB-lite"/>
    </source>
</evidence>
<feature type="region of interest" description="Disordered" evidence="1">
    <location>
        <begin position="146"/>
        <end position="166"/>
    </location>
</feature>
<name>A0A9N8EPM6_9STRA</name>
<gene>
    <name evidence="2" type="ORF">SEMRO_1352_G265290.1</name>
</gene>
<evidence type="ECO:0000313" key="3">
    <source>
        <dbReference type="Proteomes" id="UP001153069"/>
    </source>
</evidence>
<dbReference type="AlphaFoldDB" id="A0A9N8EPM6"/>
<accession>A0A9N8EPM6</accession>
<dbReference type="Proteomes" id="UP001153069">
    <property type="component" value="Unassembled WGS sequence"/>
</dbReference>
<evidence type="ECO:0000313" key="2">
    <source>
        <dbReference type="EMBL" id="CAB9522874.1"/>
    </source>
</evidence>
<comment type="caution">
    <text evidence="2">The sequence shown here is derived from an EMBL/GenBank/DDBJ whole genome shotgun (WGS) entry which is preliminary data.</text>
</comment>
<reference evidence="2" key="1">
    <citation type="submission" date="2020-06" db="EMBL/GenBank/DDBJ databases">
        <authorList>
            <consortium name="Plant Systems Biology data submission"/>
        </authorList>
    </citation>
    <scope>NUCLEOTIDE SEQUENCE</scope>
    <source>
        <strain evidence="2">D6</strain>
    </source>
</reference>
<feature type="compositionally biased region" description="Acidic residues" evidence="1">
    <location>
        <begin position="150"/>
        <end position="162"/>
    </location>
</feature>
<protein>
    <submittedName>
        <fullName evidence="2">Uncharacterized protein</fullName>
    </submittedName>
</protein>
<sequence>MEISALTLLLTNRNHHPKQQQLAKQEVTMSSRKNAPGKKGNEPVKHIFKQDGPDFKFLLRLFHNGTITDEQPAAVRAMHERFLKYSTNQFRSQFNKARGMAAGVALRGPQPPQDDDDGPLPILPSFVPCNQVPVVAARPPAVAQLPSIADNDDEDDVADEDGPTTWKPKRMVKEWENEHGIRHVTIIVWLSSGATEADIETMVSANGKKLTISEKWHQDLLDIGEFYYLYQQHARENLEDTNVRRHAMQQYVRSILDVRGDVISEVTMELPFPVDPSTLNVTFPSFESGAWFCHVDLAEKRKKRVAQSFVMRKRHAKGKKKGDIEYNNLTPHH</sequence>
<proteinExistence type="predicted"/>
<dbReference type="EMBL" id="CAICTM010001350">
    <property type="protein sequence ID" value="CAB9522874.1"/>
    <property type="molecule type" value="Genomic_DNA"/>
</dbReference>
<feature type="region of interest" description="Disordered" evidence="1">
    <location>
        <begin position="314"/>
        <end position="333"/>
    </location>
</feature>
<keyword evidence="3" id="KW-1185">Reference proteome</keyword>